<gene>
    <name evidence="3" type="ORF">BB560_005364</name>
</gene>
<keyword evidence="2" id="KW-1133">Transmembrane helix</keyword>
<keyword evidence="4" id="KW-1185">Reference proteome</keyword>
<reference evidence="3 4" key="1">
    <citation type="journal article" date="2018" name="MBio">
        <title>Comparative Genomics Reveals the Core Gene Toolbox for the Fungus-Insect Symbiosis.</title>
        <authorList>
            <person name="Wang Y."/>
            <person name="Stata M."/>
            <person name="Wang W."/>
            <person name="Stajich J.E."/>
            <person name="White M.M."/>
            <person name="Moncalvo J.M."/>
        </authorList>
    </citation>
    <scope>NUCLEOTIDE SEQUENCE [LARGE SCALE GENOMIC DNA]</scope>
    <source>
        <strain evidence="3 4">SC-DP-2</strain>
    </source>
</reference>
<feature type="compositionally biased region" description="Low complexity" evidence="1">
    <location>
        <begin position="220"/>
        <end position="235"/>
    </location>
</feature>
<dbReference type="Proteomes" id="UP000245609">
    <property type="component" value="Unassembled WGS sequence"/>
</dbReference>
<feature type="transmembrane region" description="Helical" evidence="2">
    <location>
        <begin position="60"/>
        <end position="84"/>
    </location>
</feature>
<evidence type="ECO:0000256" key="2">
    <source>
        <dbReference type="SAM" id="Phobius"/>
    </source>
</evidence>
<dbReference type="EMBL" id="MBFS01002151">
    <property type="protein sequence ID" value="PVV00257.1"/>
    <property type="molecule type" value="Genomic_DNA"/>
</dbReference>
<keyword evidence="2" id="KW-0812">Transmembrane</keyword>
<accession>A0A2T9Z6U2</accession>
<evidence type="ECO:0000313" key="4">
    <source>
        <dbReference type="Proteomes" id="UP000245609"/>
    </source>
</evidence>
<proteinExistence type="predicted"/>
<evidence type="ECO:0000256" key="1">
    <source>
        <dbReference type="SAM" id="MobiDB-lite"/>
    </source>
</evidence>
<organism evidence="3 4">
    <name type="scientific">Smittium megazygosporum</name>
    <dbReference type="NCBI Taxonomy" id="133381"/>
    <lineage>
        <taxon>Eukaryota</taxon>
        <taxon>Fungi</taxon>
        <taxon>Fungi incertae sedis</taxon>
        <taxon>Zoopagomycota</taxon>
        <taxon>Kickxellomycotina</taxon>
        <taxon>Harpellomycetes</taxon>
        <taxon>Harpellales</taxon>
        <taxon>Legeriomycetaceae</taxon>
        <taxon>Smittium</taxon>
    </lineage>
</organism>
<protein>
    <submittedName>
        <fullName evidence="3">Uncharacterized protein</fullName>
    </submittedName>
</protein>
<dbReference type="OrthoDB" id="206005at2759"/>
<comment type="caution">
    <text evidence="3">The sequence shown here is derived from an EMBL/GenBank/DDBJ whole genome shotgun (WGS) entry which is preliminary data.</text>
</comment>
<feature type="transmembrane region" description="Helical" evidence="2">
    <location>
        <begin position="104"/>
        <end position="127"/>
    </location>
</feature>
<evidence type="ECO:0000313" key="3">
    <source>
        <dbReference type="EMBL" id="PVV00257.1"/>
    </source>
</evidence>
<sequence>MSASNTPLAYLAEAVPNVLNSTWRFRETEFFPFAVAASIHSIASSYKTRKVFQSAGRSNFASEFFVQFIYGFGGLDAIVTGYGIANGVDLIKSMPDKALSHSIVGMLTIGTAMGCGGGAIAGFLMLAKPPQMRTANLGNLPGLSIKVCSITSVLYIAATRSWSFSDAAPNFMFSALLDNIIHAIIPHLTDAEARLVVATSFASVTSYLTYKDATTVCPSSAIKSQKKSSSPSAKSQKSKNE</sequence>
<dbReference type="AlphaFoldDB" id="A0A2T9Z6U2"/>
<keyword evidence="2" id="KW-0472">Membrane</keyword>
<name>A0A2T9Z6U2_9FUNG</name>
<feature type="region of interest" description="Disordered" evidence="1">
    <location>
        <begin position="220"/>
        <end position="241"/>
    </location>
</feature>